<dbReference type="Pfam" id="PF13519">
    <property type="entry name" value="VWA_2"/>
    <property type="match status" value="1"/>
</dbReference>
<dbReference type="SUPFAM" id="SSF53300">
    <property type="entry name" value="vWA-like"/>
    <property type="match status" value="1"/>
</dbReference>
<reference evidence="3 4" key="1">
    <citation type="journal article" date="2017" name="ISME J.">
        <title>Energy and carbon metabolisms in a deep terrestrial subsurface fluid microbial community.</title>
        <authorList>
            <person name="Momper L."/>
            <person name="Jungbluth S.P."/>
            <person name="Lee M.D."/>
            <person name="Amend J.P."/>
        </authorList>
    </citation>
    <scope>NUCLEOTIDE SEQUENCE [LARGE SCALE GENOMIC DNA]</scope>
    <source>
        <strain evidence="3">SURF_17</strain>
    </source>
</reference>
<organism evidence="3 4">
    <name type="scientific">Candidatus Abyssobacteria bacterium SURF_17</name>
    <dbReference type="NCBI Taxonomy" id="2093361"/>
    <lineage>
        <taxon>Bacteria</taxon>
        <taxon>Pseudomonadati</taxon>
        <taxon>Candidatus Hydrogenedentota</taxon>
        <taxon>Candidatus Abyssobacteria</taxon>
    </lineage>
</organism>
<proteinExistence type="predicted"/>
<accession>A0A419EVH7</accession>
<name>A0A419EVH7_9BACT</name>
<keyword evidence="1" id="KW-0175">Coiled coil</keyword>
<sequence>MNTYRYSAPSQPQPTIPDPDAIMDELAKHTLEQNTLDQAMHKLSRQGVKEKFGQSLDGLDDLASRLRRQRQQLLDEHTMEPLFEQLARQIKSMVRRELEALRESVSSREEKLNEKAEALMKNLKDVVQKLEQVRSGKRAASAQACARLEKKFEELFLEKHELESELRALRREEIQRLASLQQIPPNAGRALERLKGYQPIDSTVGEALESLSQIADKVAALERARIQQGFCGCKPVSLEEAVELLNRVLSMERLEARLRKGTVTPSDEERVVEFLGSEALVRLNALAQIERELLKVGYLENGPEGLKLSPKAMRRIGQKALSDIFSQLKRGPLGGHEMNRKGAGQPDPTETKRYGFGDSFNIHLSKTLMNALVRDASRVPIRIAPADFEVYSEQRSTECSNVLLLDLSYTMAQNKKLQAAKKVVLALDNLIRTRYPRDTLHIVGFATYARELTPEELPHVSLSLGNPFTNIQDGLRLAEKLISRERGINRQVILITDGEPTAYCRNDELYVDYPPTPEIFLETMKEVARLTRKGIVINTFMLDSKPSLLDFVERMTRINKGRAFFSAPHMLGEYLLVDYVARRRRMVN</sequence>
<dbReference type="InterPro" id="IPR002035">
    <property type="entry name" value="VWF_A"/>
</dbReference>
<dbReference type="AlphaFoldDB" id="A0A419EVH7"/>
<evidence type="ECO:0000313" key="4">
    <source>
        <dbReference type="Proteomes" id="UP000285961"/>
    </source>
</evidence>
<evidence type="ECO:0000259" key="2">
    <source>
        <dbReference type="Pfam" id="PF13519"/>
    </source>
</evidence>
<feature type="coiled-coil region" evidence="1">
    <location>
        <begin position="56"/>
        <end position="172"/>
    </location>
</feature>
<gene>
    <name evidence="3" type="ORF">C4532_12925</name>
</gene>
<dbReference type="InterPro" id="IPR036465">
    <property type="entry name" value="vWFA_dom_sf"/>
</dbReference>
<dbReference type="EMBL" id="QZKI01000092">
    <property type="protein sequence ID" value="RJP68343.1"/>
    <property type="molecule type" value="Genomic_DNA"/>
</dbReference>
<comment type="caution">
    <text evidence="3">The sequence shown here is derived from an EMBL/GenBank/DDBJ whole genome shotgun (WGS) entry which is preliminary data.</text>
</comment>
<dbReference type="Proteomes" id="UP000285961">
    <property type="component" value="Unassembled WGS sequence"/>
</dbReference>
<dbReference type="CDD" id="cd00198">
    <property type="entry name" value="vWFA"/>
    <property type="match status" value="1"/>
</dbReference>
<protein>
    <submittedName>
        <fullName evidence="3">VWA domain-containing protein</fullName>
    </submittedName>
</protein>
<evidence type="ECO:0000256" key="1">
    <source>
        <dbReference type="SAM" id="Coils"/>
    </source>
</evidence>
<evidence type="ECO:0000313" key="3">
    <source>
        <dbReference type="EMBL" id="RJP68343.1"/>
    </source>
</evidence>
<dbReference type="Gene3D" id="3.40.50.410">
    <property type="entry name" value="von Willebrand factor, type A domain"/>
    <property type="match status" value="1"/>
</dbReference>
<feature type="domain" description="VWFA" evidence="2">
    <location>
        <begin position="402"/>
        <end position="499"/>
    </location>
</feature>